<name>X1S0X4_9ZZZZ</name>
<protein>
    <submittedName>
        <fullName evidence="1">Uncharacterized protein</fullName>
    </submittedName>
</protein>
<comment type="caution">
    <text evidence="1">The sequence shown here is derived from an EMBL/GenBank/DDBJ whole genome shotgun (WGS) entry which is preliminary data.</text>
</comment>
<accession>X1S0X4</accession>
<reference evidence="1" key="1">
    <citation type="journal article" date="2014" name="Front. Microbiol.">
        <title>High frequency of phylogenetically diverse reductive dehalogenase-homologous genes in deep subseafloor sedimentary metagenomes.</title>
        <authorList>
            <person name="Kawai M."/>
            <person name="Futagami T."/>
            <person name="Toyoda A."/>
            <person name="Takaki Y."/>
            <person name="Nishi S."/>
            <person name="Hori S."/>
            <person name="Arai W."/>
            <person name="Tsubouchi T."/>
            <person name="Morono Y."/>
            <person name="Uchiyama I."/>
            <person name="Ito T."/>
            <person name="Fujiyama A."/>
            <person name="Inagaki F."/>
            <person name="Takami H."/>
        </authorList>
    </citation>
    <scope>NUCLEOTIDE SEQUENCE</scope>
    <source>
        <strain evidence="1">Expedition CK06-06</strain>
    </source>
</reference>
<proteinExistence type="predicted"/>
<dbReference type="AlphaFoldDB" id="X1S0X4"/>
<sequence length="111" mass="12467">MIDLPVFNGTISFKKAKVLYCPDCRISEIPEESLKELIDRLKLLGAKIDTHTFLAAVREGLSYHEKKCAEKANQRKVMSIYFPKKGGAPAKAQISLLVSDRLYPILRSLTS</sequence>
<evidence type="ECO:0000313" key="1">
    <source>
        <dbReference type="EMBL" id="GAI86518.1"/>
    </source>
</evidence>
<organism evidence="1">
    <name type="scientific">marine sediment metagenome</name>
    <dbReference type="NCBI Taxonomy" id="412755"/>
    <lineage>
        <taxon>unclassified sequences</taxon>
        <taxon>metagenomes</taxon>
        <taxon>ecological metagenomes</taxon>
    </lineage>
</organism>
<gene>
    <name evidence="1" type="ORF">S12H4_19899</name>
</gene>
<feature type="non-terminal residue" evidence="1">
    <location>
        <position position="111"/>
    </location>
</feature>
<dbReference type="EMBL" id="BARW01010011">
    <property type="protein sequence ID" value="GAI86518.1"/>
    <property type="molecule type" value="Genomic_DNA"/>
</dbReference>